<evidence type="ECO:0000313" key="1">
    <source>
        <dbReference type="EnsemblMetazoa" id="GPPI008287-PA"/>
    </source>
</evidence>
<reference evidence="2" key="1">
    <citation type="submission" date="2015-01" db="EMBL/GenBank/DDBJ databases">
        <authorList>
            <person name="Aksoy S."/>
            <person name="Warren W."/>
            <person name="Wilson R.K."/>
        </authorList>
    </citation>
    <scope>NUCLEOTIDE SEQUENCE [LARGE SCALE GENOMIC DNA]</scope>
    <source>
        <strain evidence="2">IAEA</strain>
    </source>
</reference>
<name>A0A1B0ATT0_9MUSC</name>
<dbReference type="EnsemblMetazoa" id="GPPI008287-RA">
    <property type="protein sequence ID" value="GPPI008287-PA"/>
    <property type="gene ID" value="GPPI008287"/>
</dbReference>
<dbReference type="VEuPathDB" id="VectorBase:GPPI008287"/>
<dbReference type="AlphaFoldDB" id="A0A1B0ATT0"/>
<dbReference type="EMBL" id="JXJN01003433">
    <property type="status" value="NOT_ANNOTATED_CDS"/>
    <property type="molecule type" value="Genomic_DNA"/>
</dbReference>
<dbReference type="Pfam" id="PF07248">
    <property type="entry name" value="DUF1431"/>
    <property type="match status" value="1"/>
</dbReference>
<dbReference type="Proteomes" id="UP000092460">
    <property type="component" value="Unassembled WGS sequence"/>
</dbReference>
<dbReference type="InterPro" id="IPR006611">
    <property type="entry name" value="DUF1431_DROsp"/>
</dbReference>
<reference evidence="1" key="2">
    <citation type="submission" date="2020-05" db="UniProtKB">
        <authorList>
            <consortium name="EnsemblMetazoa"/>
        </authorList>
    </citation>
    <scope>IDENTIFICATION</scope>
    <source>
        <strain evidence="1">IAEA</strain>
    </source>
</reference>
<dbReference type="SMART" id="SM00689">
    <property type="entry name" value="DM6"/>
    <property type="match status" value="1"/>
</dbReference>
<proteinExistence type="predicted"/>
<organism evidence="1 2">
    <name type="scientific">Glossina palpalis gambiensis</name>
    <dbReference type="NCBI Taxonomy" id="67801"/>
    <lineage>
        <taxon>Eukaryota</taxon>
        <taxon>Metazoa</taxon>
        <taxon>Ecdysozoa</taxon>
        <taxon>Arthropoda</taxon>
        <taxon>Hexapoda</taxon>
        <taxon>Insecta</taxon>
        <taxon>Pterygota</taxon>
        <taxon>Neoptera</taxon>
        <taxon>Endopterygota</taxon>
        <taxon>Diptera</taxon>
        <taxon>Brachycera</taxon>
        <taxon>Muscomorpha</taxon>
        <taxon>Hippoboscoidea</taxon>
        <taxon>Glossinidae</taxon>
        <taxon>Glossina</taxon>
    </lineage>
</organism>
<protein>
    <submittedName>
        <fullName evidence="1">Uncharacterized protein</fullName>
    </submittedName>
</protein>
<evidence type="ECO:0000313" key="2">
    <source>
        <dbReference type="Proteomes" id="UP000092460"/>
    </source>
</evidence>
<keyword evidence="2" id="KW-1185">Reference proteome</keyword>
<sequence length="292" mass="34187">MEAASRLLRRCYYVILFSRFPTYYGVSNNKSITRIRTSIIGTRCSVRTGVMHDAFSCFSEARCFTQGPQKPGRCYTEIIESKCDPGDKNFCKGFSLKTTDTSYIHLPKDTMWEFPEWHGNICERMPVRMDELYYKASNLKTRKYKQTWATVPSLRTEICEIYPAICRASPMPTRSTRVRKSKPGCYPRNMEGLMPCKLMAKPIRNMCPKHSRDCRKAYRKWKPPSKGKKENTPYPCYSECKHSGHVPPTTDECKCLDRRAMCEVEERIRRQKTFAPGRKPFFGKRDYYICEH</sequence>
<dbReference type="PANTHER" id="PTHR20977">
    <property type="entry name" value="AT13385P-RELATED"/>
    <property type="match status" value="1"/>
</dbReference>
<dbReference type="PANTHER" id="PTHR20977:SF0">
    <property type="entry name" value="AT13385P-RELATED"/>
    <property type="match status" value="1"/>
</dbReference>
<accession>A0A1B0ATT0</accession>